<name>A0A8E3B6C1_RHILI</name>
<keyword evidence="2" id="KW-1133">Transmembrane helix</keyword>
<evidence type="ECO:0000256" key="1">
    <source>
        <dbReference type="SAM" id="MobiDB-lite"/>
    </source>
</evidence>
<dbReference type="SUPFAM" id="SSF47090">
    <property type="entry name" value="PGBD-like"/>
    <property type="match status" value="2"/>
</dbReference>
<accession>A0A8E3B6C1</accession>
<feature type="domain" description="Peptidoglycan binding-like" evidence="3">
    <location>
        <begin position="102"/>
        <end position="156"/>
    </location>
</feature>
<dbReference type="GO" id="GO:0016787">
    <property type="term" value="F:hydrolase activity"/>
    <property type="evidence" value="ECO:0007669"/>
    <property type="project" value="UniProtKB-KW"/>
</dbReference>
<keyword evidence="2" id="KW-0812">Transmembrane</keyword>
<dbReference type="EMBL" id="QGGH01000002">
    <property type="protein sequence ID" value="PWJ92812.1"/>
    <property type="molecule type" value="Genomic_DNA"/>
</dbReference>
<evidence type="ECO:0000256" key="2">
    <source>
        <dbReference type="SAM" id="Phobius"/>
    </source>
</evidence>
<dbReference type="GeneID" id="61051624"/>
<gene>
    <name evidence="4" type="ORF">C8D77_102588</name>
</gene>
<feature type="region of interest" description="Disordered" evidence="1">
    <location>
        <begin position="162"/>
        <end position="209"/>
    </location>
</feature>
<dbReference type="Pfam" id="PF01471">
    <property type="entry name" value="PG_binding_1"/>
    <property type="match status" value="2"/>
</dbReference>
<dbReference type="RefSeq" id="WP_109662512.1">
    <property type="nucleotide sequence ID" value="NZ_QGGH01000002.1"/>
</dbReference>
<proteinExistence type="predicted"/>
<evidence type="ECO:0000313" key="4">
    <source>
        <dbReference type="EMBL" id="PWJ92812.1"/>
    </source>
</evidence>
<evidence type="ECO:0000259" key="3">
    <source>
        <dbReference type="Pfam" id="PF01471"/>
    </source>
</evidence>
<dbReference type="Gene3D" id="1.10.101.10">
    <property type="entry name" value="PGBD-like superfamily/PGBD"/>
    <property type="match status" value="2"/>
</dbReference>
<dbReference type="InterPro" id="IPR036365">
    <property type="entry name" value="PGBD-like_sf"/>
</dbReference>
<dbReference type="InterPro" id="IPR036366">
    <property type="entry name" value="PGBDSf"/>
</dbReference>
<comment type="caution">
    <text evidence="4">The sequence shown here is derived from an EMBL/GenBank/DDBJ whole genome shotgun (WGS) entry which is preliminary data.</text>
</comment>
<keyword evidence="4" id="KW-0378">Hydrolase</keyword>
<protein>
    <submittedName>
        <fullName evidence="4">Peptidoglycan hydrolase-like protein with peptidoglycan-binding domain</fullName>
    </submittedName>
</protein>
<feature type="domain" description="Peptidoglycan binding-like" evidence="3">
    <location>
        <begin position="215"/>
        <end position="265"/>
    </location>
</feature>
<organism evidence="4 5">
    <name type="scientific">Rhizobium loti</name>
    <name type="common">Mesorhizobium loti</name>
    <dbReference type="NCBI Taxonomy" id="381"/>
    <lineage>
        <taxon>Bacteria</taxon>
        <taxon>Pseudomonadati</taxon>
        <taxon>Pseudomonadota</taxon>
        <taxon>Alphaproteobacteria</taxon>
        <taxon>Hyphomicrobiales</taxon>
        <taxon>Phyllobacteriaceae</taxon>
        <taxon>Mesorhizobium</taxon>
    </lineage>
</organism>
<keyword evidence="2" id="KW-0472">Membrane</keyword>
<sequence length="275" mass="28938">MARSAKQPKAVKRRSNAFQDGVVAVGGMISRNPVLVGGSTAFLVTLFYVSANALWYQPFPHAGAFFATRSIQGFPHAASDEPETTFNIVRPSGAPAPIKGDPVVEQVQGILKDLDFYPGTVDGISGPNTRKAIQAYQQKVGLNASGEIDALLLDQLGATPKTASVVPRPQPRPDMPAAVPVSLQTNSGQTNSGQATSGQANAADPNVATQAPDARIVKIQAGLKAFGNDDMQLDGVVGARTKAAIKEFQSLFGLPQTGEPDEIVYVKMREIGLTN</sequence>
<feature type="transmembrane region" description="Helical" evidence="2">
    <location>
        <begin position="34"/>
        <end position="56"/>
    </location>
</feature>
<dbReference type="AlphaFoldDB" id="A0A8E3B6C1"/>
<reference evidence="4 5" key="1">
    <citation type="submission" date="2018-05" db="EMBL/GenBank/DDBJ databases">
        <title>Genomic Encyclopedia of Type Strains, Phase IV (KMG-IV): sequencing the most valuable type-strain genomes for metagenomic binning, comparative biology and taxonomic classification.</title>
        <authorList>
            <person name="Goeker M."/>
        </authorList>
    </citation>
    <scope>NUCLEOTIDE SEQUENCE [LARGE SCALE GENOMIC DNA]</scope>
    <source>
        <strain evidence="4 5">DSM 2626</strain>
    </source>
</reference>
<dbReference type="Proteomes" id="UP000245631">
    <property type="component" value="Unassembled WGS sequence"/>
</dbReference>
<dbReference type="InterPro" id="IPR002477">
    <property type="entry name" value="Peptidoglycan-bd-like"/>
</dbReference>
<evidence type="ECO:0000313" key="5">
    <source>
        <dbReference type="Proteomes" id="UP000245631"/>
    </source>
</evidence>
<feature type="compositionally biased region" description="Polar residues" evidence="1">
    <location>
        <begin position="182"/>
        <end position="200"/>
    </location>
</feature>